<accession>G1W8B6</accession>
<dbReference type="OrthoDB" id="9815897at2"/>
<dbReference type="EMBL" id="ADGI01000006">
    <property type="protein sequence ID" value="EGV29662.1"/>
    <property type="molecule type" value="Genomic_DNA"/>
</dbReference>
<proteinExistence type="predicted"/>
<sequence length="142" mass="16596">MKRISKSSLHWLNIKQELRILFMLYCAAFLWLIAQAIGHFHVVVCPFRLITSLPCPACGTTRGMLLLAQGHALAALKSNLNLLFIVPAMMVYTFSLLSDACFNTRFVLRNYLRFRLFFMHKTVLIVFFMFEAFVWLTHFVWN</sequence>
<reference evidence="2 3" key="1">
    <citation type="submission" date="2011-07" db="EMBL/GenBank/DDBJ databases">
        <title>The Genome Sequence of Prevotella oulorum F0390.</title>
        <authorList>
            <consortium name="The Broad Institute Genome Sequencing Platform"/>
            <consortium name="The Broad Institute Genome Sequencing Center for Infectious Disease"/>
            <person name="Earl A."/>
            <person name="Ward D."/>
            <person name="Feldgarden M."/>
            <person name="Gevers D."/>
            <person name="Izard J."/>
            <person name="Ganesan A."/>
            <person name="Baranova O.V."/>
            <person name="Blanton J.M."/>
            <person name="Tanner A.C."/>
            <person name="Dewhirst F.E."/>
            <person name="Young S.K."/>
            <person name="Zeng Q."/>
            <person name="Gargeya S."/>
            <person name="Fitzgerald M."/>
            <person name="Haas B."/>
            <person name="Abouelleil A."/>
            <person name="Alvarado L."/>
            <person name="Arachchi H.M."/>
            <person name="Berlin A."/>
            <person name="Brown A."/>
            <person name="Chapman S.B."/>
            <person name="Chen Z."/>
            <person name="Dunbar C."/>
            <person name="Freedman E."/>
            <person name="Gearin G."/>
            <person name="Gellesch M."/>
            <person name="Goldberg J."/>
            <person name="Griggs A."/>
            <person name="Gujja S."/>
            <person name="Heiman D."/>
            <person name="Howarth C."/>
            <person name="Larson L."/>
            <person name="Lui A."/>
            <person name="MacDonald P.J.P."/>
            <person name="Mehta T."/>
            <person name="Montmayeur A."/>
            <person name="Murphy C."/>
            <person name="Neiman D."/>
            <person name="Pearson M."/>
            <person name="Priest M."/>
            <person name="Roberts A."/>
            <person name="Saif S."/>
            <person name="Shea T."/>
            <person name="Shenoy N."/>
            <person name="Sisk P."/>
            <person name="Stolte C."/>
            <person name="Sykes S."/>
            <person name="Wortman J."/>
            <person name="Nusbaum C."/>
            <person name="Birren B."/>
        </authorList>
    </citation>
    <scope>NUCLEOTIDE SEQUENCE [LARGE SCALE GENOMIC DNA]</scope>
    <source>
        <strain evidence="2 3">F0390</strain>
    </source>
</reference>
<name>G1W8B6_9BACT</name>
<evidence type="ECO:0000313" key="3">
    <source>
        <dbReference type="Proteomes" id="UP000005141"/>
    </source>
</evidence>
<dbReference type="Proteomes" id="UP000005141">
    <property type="component" value="Unassembled WGS sequence"/>
</dbReference>
<protein>
    <recommendedName>
        <fullName evidence="4">DUF2752 domain-containing protein</fullName>
    </recommendedName>
</protein>
<dbReference type="GeneID" id="95426990"/>
<organism evidence="2 3">
    <name type="scientific">Segatella oulorum F0390</name>
    <dbReference type="NCBI Taxonomy" id="702438"/>
    <lineage>
        <taxon>Bacteria</taxon>
        <taxon>Pseudomonadati</taxon>
        <taxon>Bacteroidota</taxon>
        <taxon>Bacteroidia</taxon>
        <taxon>Bacteroidales</taxon>
        <taxon>Prevotellaceae</taxon>
        <taxon>Segatella</taxon>
    </lineage>
</organism>
<feature type="transmembrane region" description="Helical" evidence="1">
    <location>
        <begin position="20"/>
        <end position="44"/>
    </location>
</feature>
<dbReference type="Pfam" id="PF10825">
    <property type="entry name" value="DUF2752"/>
    <property type="match status" value="1"/>
</dbReference>
<evidence type="ECO:0008006" key="4">
    <source>
        <dbReference type="Google" id="ProtNLM"/>
    </source>
</evidence>
<dbReference type="PATRIC" id="fig|702438.4.peg.70"/>
<gene>
    <name evidence="2" type="ORF">HMPREF9431_00067</name>
</gene>
<feature type="transmembrane region" description="Helical" evidence="1">
    <location>
        <begin position="82"/>
        <end position="102"/>
    </location>
</feature>
<keyword evidence="1" id="KW-0812">Transmembrane</keyword>
<comment type="caution">
    <text evidence="2">The sequence shown here is derived from an EMBL/GenBank/DDBJ whole genome shotgun (WGS) entry which is preliminary data.</text>
</comment>
<dbReference type="InterPro" id="IPR021215">
    <property type="entry name" value="DUF2752"/>
</dbReference>
<dbReference type="HOGENOM" id="CLU_098258_2_1_10"/>
<evidence type="ECO:0000256" key="1">
    <source>
        <dbReference type="SAM" id="Phobius"/>
    </source>
</evidence>
<dbReference type="AlphaFoldDB" id="G1W8B6"/>
<evidence type="ECO:0000313" key="2">
    <source>
        <dbReference type="EMBL" id="EGV29662.1"/>
    </source>
</evidence>
<keyword evidence="3" id="KW-1185">Reference proteome</keyword>
<feature type="transmembrane region" description="Helical" evidence="1">
    <location>
        <begin position="123"/>
        <end position="141"/>
    </location>
</feature>
<keyword evidence="1" id="KW-1133">Transmembrane helix</keyword>
<dbReference type="RefSeq" id="WP_004379036.1">
    <property type="nucleotide sequence ID" value="NZ_JH114215.1"/>
</dbReference>
<keyword evidence="1" id="KW-0472">Membrane</keyword>